<feature type="region of interest" description="Disordered" evidence="11">
    <location>
        <begin position="91"/>
        <end position="212"/>
    </location>
</feature>
<feature type="region of interest" description="Disordered" evidence="11">
    <location>
        <begin position="1"/>
        <end position="45"/>
    </location>
</feature>
<evidence type="ECO:0000256" key="1">
    <source>
        <dbReference type="ARBA" id="ARBA00004123"/>
    </source>
</evidence>
<name>A0A453BW24_AEGTS</name>
<keyword evidence="13" id="KW-1185">Reference proteome</keyword>
<feature type="compositionally biased region" description="Acidic residues" evidence="11">
    <location>
        <begin position="159"/>
        <end position="175"/>
    </location>
</feature>
<keyword evidence="6" id="KW-0747">Spliceosome</keyword>
<dbReference type="Gramene" id="AET2Gv20652500.4">
    <property type="protein sequence ID" value="AET2Gv20652500.4"/>
    <property type="gene ID" value="AET2Gv20652500"/>
</dbReference>
<dbReference type="GO" id="GO:0005737">
    <property type="term" value="C:cytoplasm"/>
    <property type="evidence" value="ECO:0007669"/>
    <property type="project" value="UniProtKB-SubCell"/>
</dbReference>
<organism evidence="12 13">
    <name type="scientific">Aegilops tauschii subsp. strangulata</name>
    <name type="common">Goatgrass</name>
    <dbReference type="NCBI Taxonomy" id="200361"/>
    <lineage>
        <taxon>Eukaryota</taxon>
        <taxon>Viridiplantae</taxon>
        <taxon>Streptophyta</taxon>
        <taxon>Embryophyta</taxon>
        <taxon>Tracheophyta</taxon>
        <taxon>Spermatophyta</taxon>
        <taxon>Magnoliopsida</taxon>
        <taxon>Liliopsida</taxon>
        <taxon>Poales</taxon>
        <taxon>Poaceae</taxon>
        <taxon>BOP clade</taxon>
        <taxon>Pooideae</taxon>
        <taxon>Triticodae</taxon>
        <taxon>Triticeae</taxon>
        <taxon>Triticinae</taxon>
        <taxon>Aegilops</taxon>
    </lineage>
</organism>
<proteinExistence type="inferred from homology"/>
<evidence type="ECO:0000256" key="2">
    <source>
        <dbReference type="ARBA" id="ARBA00004496"/>
    </source>
</evidence>
<sequence length="502" mass="55168">PSPSRKRLSTASCRLQLQTSQASQTRSKPPSQTHSARPGRGELSRSFCKIGSLPRVRSMAAEGGGGGGGGGAGEGFEERVKRLFGSRLFGDVPSSSFPAASWSVAAGDVERQRWARPSEARDEEEERAAAERADTPCSSAFYDANGCLRGRRRRSKQDFEDDPEDDEEDEEDVRGEDDRKEEKDEEEEVRVSIGLDPTLDREEEEDKYDRAAFGKEDAAERVYMSEIMDEGINMSINTVVPDLLDDTIDEICGLSKDPRADLDAASARLREDNSSGKIGLHSPTQTKECPTAGMQAMRAQDIGVKPILKRKEEQADSKPRKRVRFNADVKEQPVELLEHDEDSPMVPQSMDVVTTKGNLGNSSTPSGVPDYVRNPSKYTCYTMETPESTDESNRRALADLHNLLGRSDPNKMQPETPAEIPSSVTFIPRKKSVDAMVVDEGPRFSSANPSLISAAAAVASDGTDQCEMDEDDPKASPPPPPLMQTNSKMNSRRYRSSRADDE</sequence>
<dbReference type="EnsemblPlants" id="AET2Gv20652500.3">
    <property type="protein sequence ID" value="AET2Gv20652500.3"/>
    <property type="gene ID" value="AET2Gv20652500"/>
</dbReference>
<reference evidence="12" key="5">
    <citation type="journal article" date="2021" name="G3 (Bethesda)">
        <title>Aegilops tauschii genome assembly Aet v5.0 features greater sequence contiguity and improved annotation.</title>
        <authorList>
            <person name="Wang L."/>
            <person name="Zhu T."/>
            <person name="Rodriguez J.C."/>
            <person name="Deal K.R."/>
            <person name="Dubcovsky J."/>
            <person name="McGuire P.E."/>
            <person name="Lux T."/>
            <person name="Spannagl M."/>
            <person name="Mayer K.F.X."/>
            <person name="Baldrich P."/>
            <person name="Meyers B.C."/>
            <person name="Huo N."/>
            <person name="Gu Y.Q."/>
            <person name="Zhou H."/>
            <person name="Devos K.M."/>
            <person name="Bennetzen J.L."/>
            <person name="Unver T."/>
            <person name="Budak H."/>
            <person name="Gulick P.J."/>
            <person name="Galiba G."/>
            <person name="Kalapos B."/>
            <person name="Nelson D.R."/>
            <person name="Li P."/>
            <person name="You F.M."/>
            <person name="Luo M.C."/>
            <person name="Dvorak J."/>
        </authorList>
    </citation>
    <scope>NUCLEOTIDE SEQUENCE [LARGE SCALE GENOMIC DNA]</scope>
    <source>
        <strain evidence="12">cv. AL8/78</strain>
    </source>
</reference>
<comment type="function">
    <text evidence="10">Protein associated with the U5 snRNP, during its maturation and its post-splicing recycling and which is required for spliceosomal tri-snRNP complex assembly in the nucleus. Has a molecular sequestering activity and transiently hinders SNRNP200 binding sites for constitutive splicing factors that intervene later during the assembly of the spliceosome and splicing. Together with its molecular sequestering activity, may also function as a molecular adapter and placeholder, coordinating the assembly of the U5 snRNP and its association with the U4/U6 di-snRNP.</text>
</comment>
<feature type="region of interest" description="Disordered" evidence="11">
    <location>
        <begin position="268"/>
        <end position="288"/>
    </location>
</feature>
<dbReference type="GO" id="GO:0008380">
    <property type="term" value="P:RNA splicing"/>
    <property type="evidence" value="ECO:0007669"/>
    <property type="project" value="UniProtKB-KW"/>
</dbReference>
<evidence type="ECO:0000256" key="11">
    <source>
        <dbReference type="SAM" id="MobiDB-lite"/>
    </source>
</evidence>
<dbReference type="PANTHER" id="PTHR13445">
    <property type="entry name" value="TUMOR SUPPRESSING SUBTRANSFERABLE CANDIDATE 4 TSSC4"/>
    <property type="match status" value="1"/>
</dbReference>
<evidence type="ECO:0000256" key="8">
    <source>
        <dbReference type="ARBA" id="ARBA00023242"/>
    </source>
</evidence>
<comment type="subcellular location">
    <subcellularLocation>
        <location evidence="2">Cytoplasm</location>
    </subcellularLocation>
    <subcellularLocation>
        <location evidence="1">Nucleus</location>
    </subcellularLocation>
</comment>
<evidence type="ECO:0000256" key="5">
    <source>
        <dbReference type="ARBA" id="ARBA00022664"/>
    </source>
</evidence>
<evidence type="ECO:0000256" key="10">
    <source>
        <dbReference type="ARBA" id="ARBA00045970"/>
    </source>
</evidence>
<keyword evidence="5" id="KW-0507">mRNA processing</keyword>
<evidence type="ECO:0000313" key="12">
    <source>
        <dbReference type="EnsemblPlants" id="AET2Gv20652500.4"/>
    </source>
</evidence>
<dbReference type="GO" id="GO:0006397">
    <property type="term" value="P:mRNA processing"/>
    <property type="evidence" value="ECO:0007669"/>
    <property type="project" value="UniProtKB-KW"/>
</dbReference>
<keyword evidence="4" id="KW-0963">Cytoplasm</keyword>
<evidence type="ECO:0000256" key="4">
    <source>
        <dbReference type="ARBA" id="ARBA00022490"/>
    </source>
</evidence>
<feature type="compositionally biased region" description="Basic and acidic residues" evidence="11">
    <location>
        <begin position="108"/>
        <end position="120"/>
    </location>
</feature>
<reference evidence="13" key="1">
    <citation type="journal article" date="2014" name="Science">
        <title>Ancient hybridizations among the ancestral genomes of bread wheat.</title>
        <authorList>
            <consortium name="International Wheat Genome Sequencing Consortium,"/>
            <person name="Marcussen T."/>
            <person name="Sandve S.R."/>
            <person name="Heier L."/>
            <person name="Spannagl M."/>
            <person name="Pfeifer M."/>
            <person name="Jakobsen K.S."/>
            <person name="Wulff B.B."/>
            <person name="Steuernagel B."/>
            <person name="Mayer K.F."/>
            <person name="Olsen O.A."/>
        </authorList>
    </citation>
    <scope>NUCLEOTIDE SEQUENCE [LARGE SCALE GENOMIC DNA]</scope>
    <source>
        <strain evidence="13">cv. AL8/78</strain>
    </source>
</reference>
<comment type="similarity">
    <text evidence="3">Belongs to the TSSC4 family.</text>
</comment>
<dbReference type="InterPro" id="IPR029338">
    <property type="entry name" value="TSSC4"/>
</dbReference>
<dbReference type="Proteomes" id="UP000015105">
    <property type="component" value="Chromosome 2D"/>
</dbReference>
<dbReference type="AlphaFoldDB" id="A0A453BW24"/>
<keyword evidence="8" id="KW-0539">Nucleus</keyword>
<feature type="region of interest" description="Disordered" evidence="11">
    <location>
        <begin position="457"/>
        <end position="502"/>
    </location>
</feature>
<dbReference type="GO" id="GO:0005681">
    <property type="term" value="C:spliceosomal complex"/>
    <property type="evidence" value="ECO:0007669"/>
    <property type="project" value="UniProtKB-KW"/>
</dbReference>
<evidence type="ECO:0000256" key="6">
    <source>
        <dbReference type="ARBA" id="ARBA00022728"/>
    </source>
</evidence>
<evidence type="ECO:0000256" key="3">
    <source>
        <dbReference type="ARBA" id="ARBA00010362"/>
    </source>
</evidence>
<dbReference type="PANTHER" id="PTHR13445:SF3">
    <property type="entry name" value="U5 SMALL NUCLEAR RIBONUCLEOPROTEIN TSSC4"/>
    <property type="match status" value="1"/>
</dbReference>
<evidence type="ECO:0000256" key="7">
    <source>
        <dbReference type="ARBA" id="ARBA00023187"/>
    </source>
</evidence>
<evidence type="ECO:0000313" key="13">
    <source>
        <dbReference type="Proteomes" id="UP000015105"/>
    </source>
</evidence>
<accession>A0A453BW24</accession>
<feature type="compositionally biased region" description="Polar residues" evidence="11">
    <location>
        <begin position="9"/>
        <end position="35"/>
    </location>
</feature>
<protein>
    <recommendedName>
        <fullName evidence="9">U5 small nuclear ribonucleoprotein TSSC4</fullName>
    </recommendedName>
</protein>
<dbReference type="Gramene" id="AET2Gv20652500.3">
    <property type="protein sequence ID" value="AET2Gv20652500.3"/>
    <property type="gene ID" value="AET2Gv20652500"/>
</dbReference>
<evidence type="ECO:0000256" key="9">
    <source>
        <dbReference type="ARBA" id="ARBA00035304"/>
    </source>
</evidence>
<dbReference type="STRING" id="200361.A0A453BW24"/>
<dbReference type="EnsemblPlants" id="AET2Gv20652500.4">
    <property type="protein sequence ID" value="AET2Gv20652500.4"/>
    <property type="gene ID" value="AET2Gv20652500"/>
</dbReference>
<reference evidence="13" key="2">
    <citation type="journal article" date="2017" name="Nat. Plants">
        <title>The Aegilops tauschii genome reveals multiple impacts of transposons.</title>
        <authorList>
            <person name="Zhao G."/>
            <person name="Zou C."/>
            <person name="Li K."/>
            <person name="Wang K."/>
            <person name="Li T."/>
            <person name="Gao L."/>
            <person name="Zhang X."/>
            <person name="Wang H."/>
            <person name="Yang Z."/>
            <person name="Liu X."/>
            <person name="Jiang W."/>
            <person name="Mao L."/>
            <person name="Kong X."/>
            <person name="Jiao Y."/>
            <person name="Jia J."/>
        </authorList>
    </citation>
    <scope>NUCLEOTIDE SEQUENCE [LARGE SCALE GENOMIC DNA]</scope>
    <source>
        <strain evidence="13">cv. AL8/78</strain>
    </source>
</reference>
<reference evidence="12" key="3">
    <citation type="journal article" date="2017" name="Nature">
        <title>Genome sequence of the progenitor of the wheat D genome Aegilops tauschii.</title>
        <authorList>
            <person name="Luo M.C."/>
            <person name="Gu Y.Q."/>
            <person name="Puiu D."/>
            <person name="Wang H."/>
            <person name="Twardziok S.O."/>
            <person name="Deal K.R."/>
            <person name="Huo N."/>
            <person name="Zhu T."/>
            <person name="Wang L."/>
            <person name="Wang Y."/>
            <person name="McGuire P.E."/>
            <person name="Liu S."/>
            <person name="Long H."/>
            <person name="Ramasamy R.K."/>
            <person name="Rodriguez J.C."/>
            <person name="Van S.L."/>
            <person name="Yuan L."/>
            <person name="Wang Z."/>
            <person name="Xia Z."/>
            <person name="Xiao L."/>
            <person name="Anderson O.D."/>
            <person name="Ouyang S."/>
            <person name="Liang Y."/>
            <person name="Zimin A.V."/>
            <person name="Pertea G."/>
            <person name="Qi P."/>
            <person name="Bennetzen J.L."/>
            <person name="Dai X."/>
            <person name="Dawson M.W."/>
            <person name="Muller H.G."/>
            <person name="Kugler K."/>
            <person name="Rivarola-Duarte L."/>
            <person name="Spannagl M."/>
            <person name="Mayer K.F.X."/>
            <person name="Lu F.H."/>
            <person name="Bevan M.W."/>
            <person name="Leroy P."/>
            <person name="Li P."/>
            <person name="You F.M."/>
            <person name="Sun Q."/>
            <person name="Liu Z."/>
            <person name="Lyons E."/>
            <person name="Wicker T."/>
            <person name="Salzberg S.L."/>
            <person name="Devos K.M."/>
            <person name="Dvorak J."/>
        </authorList>
    </citation>
    <scope>NUCLEOTIDE SEQUENCE [LARGE SCALE GENOMIC DNA]</scope>
    <source>
        <strain evidence="12">cv. AL8/78</strain>
    </source>
</reference>
<keyword evidence="7" id="KW-0508">mRNA splicing</keyword>
<reference evidence="12" key="4">
    <citation type="submission" date="2019-03" db="UniProtKB">
        <authorList>
            <consortium name="EnsemblPlants"/>
        </authorList>
    </citation>
    <scope>IDENTIFICATION</scope>
</reference>